<accession>A0A9P4GVM3</accession>
<keyword evidence="5 13" id="KW-0378">Hydrolase</keyword>
<keyword evidence="14" id="KW-1185">Reference proteome</keyword>
<comment type="cofactor">
    <cofactor evidence="1">
        <name>Co(2+)</name>
        <dbReference type="ChEBI" id="CHEBI:48828"/>
    </cofactor>
</comment>
<evidence type="ECO:0000259" key="12">
    <source>
        <dbReference type="PROSITE" id="PS51677"/>
    </source>
</evidence>
<feature type="region of interest" description="Disordered" evidence="9">
    <location>
        <begin position="366"/>
        <end position="410"/>
    </location>
</feature>
<proteinExistence type="predicted"/>
<dbReference type="SMART" id="SM00270">
    <property type="entry name" value="ChtBD1"/>
    <property type="match status" value="1"/>
</dbReference>
<sequence length="429" mass="45764">MHLPSIALAFMAVLGPLATAHSESIPHIVGLDFADARAQNLIRDLRARLAVTGHAHEVNMEARDSPPECGEGIGSCPAGKCCSRSGYCGTTDAYCYSPGCKYQYGPGCPENNPPAGTNTSSTPRPKFGSVAYGGDGIFRCVTPGTVALTFDDGPQTKFTDHILDVFKSYNAKATFFMTGNNINKGQIDIKHANVIKRVDAEGHQIASHTWTHLDLSEISSIDRKNQIWMNEMAIRNVVRKIPTYLRPPYSSCTKDSGCQQDLADLGYHIVNFNVDTDDYNQITPENIQKSKDWFKGNITKDGASAEKGDKWLSIGHDILDQTANNLTEFMLSTLTGLGYKAVTVGDCLGDPKDNWYRQADGAGVSVANNTQSANSTSTTGSTGGSSSGSPSSGGSNGASSSSPSAPASTGAASSCWALSLQRTYFSQRI</sequence>
<feature type="signal peptide" evidence="10">
    <location>
        <begin position="1"/>
        <end position="22"/>
    </location>
</feature>
<dbReference type="InterPro" id="IPR018371">
    <property type="entry name" value="Chitin-binding_1_CS"/>
</dbReference>
<dbReference type="CDD" id="cd10951">
    <property type="entry name" value="CE4_ClCDA_like"/>
    <property type="match status" value="1"/>
</dbReference>
<dbReference type="PROSITE" id="PS51677">
    <property type="entry name" value="NODB"/>
    <property type="match status" value="1"/>
</dbReference>
<dbReference type="Gene3D" id="3.30.60.10">
    <property type="entry name" value="Endochitinase-like"/>
    <property type="match status" value="1"/>
</dbReference>
<evidence type="ECO:0000313" key="14">
    <source>
        <dbReference type="Proteomes" id="UP000799777"/>
    </source>
</evidence>
<dbReference type="PROSITE" id="PS00026">
    <property type="entry name" value="CHIT_BIND_I_1"/>
    <property type="match status" value="1"/>
</dbReference>
<evidence type="ECO:0000256" key="2">
    <source>
        <dbReference type="ARBA" id="ARBA00022669"/>
    </source>
</evidence>
<keyword evidence="7" id="KW-0170">Cobalt</keyword>
<feature type="disulfide bond" evidence="8">
    <location>
        <begin position="76"/>
        <end position="88"/>
    </location>
</feature>
<feature type="compositionally biased region" description="Low complexity" evidence="9">
    <location>
        <begin position="387"/>
        <end position="410"/>
    </location>
</feature>
<dbReference type="GO" id="GO:0046872">
    <property type="term" value="F:metal ion binding"/>
    <property type="evidence" value="ECO:0007669"/>
    <property type="project" value="UniProtKB-KW"/>
</dbReference>
<dbReference type="InterPro" id="IPR002509">
    <property type="entry name" value="NODB_dom"/>
</dbReference>
<dbReference type="PANTHER" id="PTHR46471:SF4">
    <property type="entry name" value="CHITIN DEACETYLASE"/>
    <property type="match status" value="1"/>
</dbReference>
<dbReference type="GO" id="GO:0016810">
    <property type="term" value="F:hydrolase activity, acting on carbon-nitrogen (but not peptide) bonds"/>
    <property type="evidence" value="ECO:0007669"/>
    <property type="project" value="InterPro"/>
</dbReference>
<evidence type="ECO:0000256" key="6">
    <source>
        <dbReference type="ARBA" id="ARBA00023277"/>
    </source>
</evidence>
<dbReference type="GO" id="GO:0008061">
    <property type="term" value="F:chitin binding"/>
    <property type="evidence" value="ECO:0007669"/>
    <property type="project" value="UniProtKB-UniRule"/>
</dbReference>
<feature type="disulfide bond" evidence="8">
    <location>
        <begin position="81"/>
        <end position="95"/>
    </location>
</feature>
<dbReference type="CDD" id="cd00035">
    <property type="entry name" value="ChtBD1"/>
    <property type="match status" value="1"/>
</dbReference>
<feature type="domain" description="Chitin-binding type-1" evidence="11">
    <location>
        <begin position="66"/>
        <end position="110"/>
    </location>
</feature>
<dbReference type="PANTHER" id="PTHR46471">
    <property type="entry name" value="CHITIN DEACETYLASE"/>
    <property type="match status" value="1"/>
</dbReference>
<dbReference type="InterPro" id="IPR036861">
    <property type="entry name" value="Endochitinase-like_sf"/>
</dbReference>
<dbReference type="EMBL" id="ML978548">
    <property type="protein sequence ID" value="KAF2022554.1"/>
    <property type="molecule type" value="Genomic_DNA"/>
</dbReference>
<evidence type="ECO:0000256" key="5">
    <source>
        <dbReference type="ARBA" id="ARBA00022801"/>
    </source>
</evidence>
<comment type="caution">
    <text evidence="8">Lacks conserved residue(s) required for the propagation of feature annotation.</text>
</comment>
<evidence type="ECO:0000313" key="13">
    <source>
        <dbReference type="EMBL" id="KAF2022554.1"/>
    </source>
</evidence>
<feature type="chain" id="PRO_5040311866" evidence="10">
    <location>
        <begin position="23"/>
        <end position="429"/>
    </location>
</feature>
<dbReference type="GO" id="GO:0005975">
    <property type="term" value="P:carbohydrate metabolic process"/>
    <property type="evidence" value="ECO:0007669"/>
    <property type="project" value="InterPro"/>
</dbReference>
<evidence type="ECO:0000256" key="4">
    <source>
        <dbReference type="ARBA" id="ARBA00022729"/>
    </source>
</evidence>
<dbReference type="SUPFAM" id="SSF57016">
    <property type="entry name" value="Plant lectins/antimicrobial peptides"/>
    <property type="match status" value="1"/>
</dbReference>
<evidence type="ECO:0000256" key="10">
    <source>
        <dbReference type="SAM" id="SignalP"/>
    </source>
</evidence>
<organism evidence="13 14">
    <name type="scientific">Setomelanomma holmii</name>
    <dbReference type="NCBI Taxonomy" id="210430"/>
    <lineage>
        <taxon>Eukaryota</taxon>
        <taxon>Fungi</taxon>
        <taxon>Dikarya</taxon>
        <taxon>Ascomycota</taxon>
        <taxon>Pezizomycotina</taxon>
        <taxon>Dothideomycetes</taxon>
        <taxon>Pleosporomycetidae</taxon>
        <taxon>Pleosporales</taxon>
        <taxon>Pleosporineae</taxon>
        <taxon>Phaeosphaeriaceae</taxon>
        <taxon>Setomelanomma</taxon>
    </lineage>
</organism>
<gene>
    <name evidence="13" type="ORF">EK21DRAFT_105713</name>
</gene>
<keyword evidence="3" id="KW-0479">Metal-binding</keyword>
<dbReference type="Gene3D" id="3.20.20.370">
    <property type="entry name" value="Glycoside hydrolase/deacetylase"/>
    <property type="match status" value="1"/>
</dbReference>
<evidence type="ECO:0000256" key="3">
    <source>
        <dbReference type="ARBA" id="ARBA00022723"/>
    </source>
</evidence>
<protein>
    <submittedName>
        <fullName evidence="13">Glycoside hydrolase/deacetylase</fullName>
    </submittedName>
</protein>
<keyword evidence="2 8" id="KW-0147">Chitin-binding</keyword>
<evidence type="ECO:0000256" key="7">
    <source>
        <dbReference type="ARBA" id="ARBA00023285"/>
    </source>
</evidence>
<evidence type="ECO:0000259" key="11">
    <source>
        <dbReference type="PROSITE" id="PS50941"/>
    </source>
</evidence>
<evidence type="ECO:0000256" key="8">
    <source>
        <dbReference type="PROSITE-ProRule" id="PRU00261"/>
    </source>
</evidence>
<reference evidence="13" key="1">
    <citation type="journal article" date="2020" name="Stud. Mycol.">
        <title>101 Dothideomycetes genomes: a test case for predicting lifestyles and emergence of pathogens.</title>
        <authorList>
            <person name="Haridas S."/>
            <person name="Albert R."/>
            <person name="Binder M."/>
            <person name="Bloem J."/>
            <person name="Labutti K."/>
            <person name="Salamov A."/>
            <person name="Andreopoulos B."/>
            <person name="Baker S."/>
            <person name="Barry K."/>
            <person name="Bills G."/>
            <person name="Bluhm B."/>
            <person name="Cannon C."/>
            <person name="Castanera R."/>
            <person name="Culley D."/>
            <person name="Daum C."/>
            <person name="Ezra D."/>
            <person name="Gonzalez J."/>
            <person name="Henrissat B."/>
            <person name="Kuo A."/>
            <person name="Liang C."/>
            <person name="Lipzen A."/>
            <person name="Lutzoni F."/>
            <person name="Magnuson J."/>
            <person name="Mondo S."/>
            <person name="Nolan M."/>
            <person name="Ohm R."/>
            <person name="Pangilinan J."/>
            <person name="Park H.-J."/>
            <person name="Ramirez L."/>
            <person name="Alfaro M."/>
            <person name="Sun H."/>
            <person name="Tritt A."/>
            <person name="Yoshinaga Y."/>
            <person name="Zwiers L.-H."/>
            <person name="Turgeon B."/>
            <person name="Goodwin S."/>
            <person name="Spatafora J."/>
            <person name="Crous P."/>
            <person name="Grigoriev I."/>
        </authorList>
    </citation>
    <scope>NUCLEOTIDE SEQUENCE</scope>
    <source>
        <strain evidence="13">CBS 110217</strain>
    </source>
</reference>
<evidence type="ECO:0000256" key="1">
    <source>
        <dbReference type="ARBA" id="ARBA00001941"/>
    </source>
</evidence>
<dbReference type="PROSITE" id="PS50941">
    <property type="entry name" value="CHIT_BIND_I_2"/>
    <property type="match status" value="1"/>
</dbReference>
<name>A0A9P4GVM3_9PLEO</name>
<dbReference type="InterPro" id="IPR001002">
    <property type="entry name" value="Chitin-bd_1"/>
</dbReference>
<dbReference type="SUPFAM" id="SSF88713">
    <property type="entry name" value="Glycoside hydrolase/deacetylase"/>
    <property type="match status" value="1"/>
</dbReference>
<dbReference type="Pfam" id="PF01522">
    <property type="entry name" value="Polysacc_deac_1"/>
    <property type="match status" value="1"/>
</dbReference>
<comment type="caution">
    <text evidence="13">The sequence shown here is derived from an EMBL/GenBank/DDBJ whole genome shotgun (WGS) entry which is preliminary data.</text>
</comment>
<dbReference type="AlphaFoldDB" id="A0A9P4GVM3"/>
<feature type="domain" description="NodB homology" evidence="12">
    <location>
        <begin position="144"/>
        <end position="342"/>
    </location>
</feature>
<dbReference type="Proteomes" id="UP000799777">
    <property type="component" value="Unassembled WGS sequence"/>
</dbReference>
<keyword evidence="8" id="KW-1015">Disulfide bond</keyword>
<keyword evidence="6" id="KW-0119">Carbohydrate metabolism</keyword>
<evidence type="ECO:0000256" key="9">
    <source>
        <dbReference type="SAM" id="MobiDB-lite"/>
    </source>
</evidence>
<dbReference type="OrthoDB" id="407355at2759"/>
<keyword evidence="4 10" id="KW-0732">Signal</keyword>
<dbReference type="InterPro" id="IPR011330">
    <property type="entry name" value="Glyco_hydro/deAcase_b/a-brl"/>
</dbReference>